<evidence type="ECO:0000259" key="9">
    <source>
        <dbReference type="PROSITE" id="PS51358"/>
    </source>
</evidence>
<dbReference type="GO" id="GO:0042254">
    <property type="term" value="P:ribosome biogenesis"/>
    <property type="evidence" value="ECO:0007669"/>
    <property type="project" value="UniProtKB-KW"/>
</dbReference>
<comment type="function">
    <text evidence="6">Required for 60S ribosomal subunit synthesis.</text>
</comment>
<evidence type="ECO:0000256" key="2">
    <source>
        <dbReference type="ARBA" id="ARBA00009211"/>
    </source>
</evidence>
<evidence type="ECO:0000256" key="6">
    <source>
        <dbReference type="ARBA" id="ARBA00056216"/>
    </source>
</evidence>
<dbReference type="InterPro" id="IPR012974">
    <property type="entry name" value="NOP58/56_N"/>
</dbReference>
<comment type="caution">
    <text evidence="10">The sequence shown here is derived from an EMBL/GenBank/DDBJ whole genome shotgun (WGS) entry which is preliminary data.</text>
</comment>
<evidence type="ECO:0000256" key="3">
    <source>
        <dbReference type="ARBA" id="ARBA00022517"/>
    </source>
</evidence>
<dbReference type="GO" id="GO:0032040">
    <property type="term" value="C:small-subunit processome"/>
    <property type="evidence" value="ECO:0007669"/>
    <property type="project" value="InterPro"/>
</dbReference>
<evidence type="ECO:0000256" key="1">
    <source>
        <dbReference type="ARBA" id="ARBA00004604"/>
    </source>
</evidence>
<evidence type="ECO:0000313" key="11">
    <source>
        <dbReference type="Proteomes" id="UP000320333"/>
    </source>
</evidence>
<keyword evidence="8" id="KW-1133">Transmembrane helix</keyword>
<dbReference type="GO" id="GO:0031428">
    <property type="term" value="C:box C/D methylation guide snoRNP complex"/>
    <property type="evidence" value="ECO:0007669"/>
    <property type="project" value="InterPro"/>
</dbReference>
<dbReference type="Pfam" id="PF01798">
    <property type="entry name" value="Nop"/>
    <property type="match status" value="1"/>
</dbReference>
<dbReference type="SUPFAM" id="SSF89124">
    <property type="entry name" value="Nop domain"/>
    <property type="match status" value="1"/>
</dbReference>
<dbReference type="GO" id="GO:0030515">
    <property type="term" value="F:snoRNA binding"/>
    <property type="evidence" value="ECO:0007669"/>
    <property type="project" value="InterPro"/>
</dbReference>
<dbReference type="FunFam" id="1.10.287.4070:FF:000002">
    <property type="entry name" value="Nucleolar protein 56"/>
    <property type="match status" value="1"/>
</dbReference>
<keyword evidence="3" id="KW-0690">Ribosome biogenesis</keyword>
<keyword evidence="11" id="KW-1185">Reference proteome</keyword>
<dbReference type="PANTHER" id="PTHR10894">
    <property type="entry name" value="NUCLEOLAR PROTEIN 5 NUCLEOLAR PROTEIN NOP5 NOP58"/>
    <property type="match status" value="1"/>
</dbReference>
<dbReference type="PROSITE" id="PS51358">
    <property type="entry name" value="NOP"/>
    <property type="match status" value="1"/>
</dbReference>
<dbReference type="SMART" id="SM00931">
    <property type="entry name" value="NOSIC"/>
    <property type="match status" value="1"/>
</dbReference>
<dbReference type="InterPro" id="IPR036070">
    <property type="entry name" value="Nop_dom_sf"/>
</dbReference>
<protein>
    <recommendedName>
        <fullName evidence="5">Nucleolar protein 56</fullName>
    </recommendedName>
</protein>
<dbReference type="PANTHER" id="PTHR10894:SF0">
    <property type="entry name" value="NUCLEOLAR PROTEIN 56"/>
    <property type="match status" value="1"/>
</dbReference>
<dbReference type="EMBL" id="QEAP01000017">
    <property type="protein sequence ID" value="TPX77609.1"/>
    <property type="molecule type" value="Genomic_DNA"/>
</dbReference>
<feature type="region of interest" description="Disordered" evidence="7">
    <location>
        <begin position="972"/>
        <end position="1028"/>
    </location>
</feature>
<keyword evidence="8" id="KW-0472">Membrane</keyword>
<feature type="domain" description="Nop" evidence="9">
    <location>
        <begin position="837"/>
        <end position="955"/>
    </location>
</feature>
<dbReference type="Pfam" id="PF08156">
    <property type="entry name" value="NOP5NT"/>
    <property type="match status" value="1"/>
</dbReference>
<evidence type="ECO:0000256" key="8">
    <source>
        <dbReference type="SAM" id="Phobius"/>
    </source>
</evidence>
<dbReference type="Proteomes" id="UP000320333">
    <property type="component" value="Unassembled WGS sequence"/>
</dbReference>
<dbReference type="STRING" id="246404.A0A507FMH4"/>
<feature type="transmembrane region" description="Helical" evidence="8">
    <location>
        <begin position="237"/>
        <end position="258"/>
    </location>
</feature>
<feature type="transmembrane region" description="Helical" evidence="8">
    <location>
        <begin position="318"/>
        <end position="339"/>
    </location>
</feature>
<dbReference type="FunFam" id="1.10.246.90:FF:000001">
    <property type="entry name" value="Nucleolar protein 56"/>
    <property type="match status" value="1"/>
</dbReference>
<keyword evidence="8" id="KW-0812">Transmembrane</keyword>
<dbReference type="OrthoDB" id="19606at2759"/>
<dbReference type="InterPro" id="IPR042239">
    <property type="entry name" value="Nop_C"/>
</dbReference>
<name>A0A507FMH4_9FUNG</name>
<sequence length="1028" mass="114479">MHRGAITNVRITAATALYPRALIRTSGTSKLYACCLQGSFRLSHSVPPAASQPDQQPNGSNHSKLLLTETIHSRKRTFNLTEGAGAKLSYKWLDPTIPSSTSTQHLTTSKQTSASRKLIATAESLLPHALQSWFRQTFLPIGFPDSVHPVYTKVHLFQFAETFLWSTVTVLCSQSMLESLGIASPAATGGAVAIQWVLKDQFGELGKLIFINRFAKSLDSHPKTWKFIGEISSLSGALLQLCTVLNPASFLLFASLGYTMRSIHFSIYNSTHMTFTRNFALQGNVGDIVAKDDSQQTVAHLLGLLTGITLLTVSHNPMFLFSVFFVIGPLHYLATIAFLNATQFEVLSSTKMLLLSDAYVRRDRRILQYREIEREGNTVWFGEWIQAGWSGVKVSKIGGSVNSLFKEVDAVAVSLDVLRNENYLISYRRGKFGATFHQDATSTDVIQSILHITKLNQVLSENSGDLVSTDPNSFKRALAQTLEWTRAELPQFMQGLEANKWLMDSVFWGDEGNRCHWERDGKGLTNDAGWRQMGVGNQQHRYAATLFVLFESASGYALFERIQSEEIGQELEEVQKAALDLAKFGRYIKLKSFAPFKSAAHALENIMDVTEGIVNDHLKSFLELNLPKPGKKNAAQLGVGEKTLAGQIKSILGYDCVSNETVTELIRGLRLHGDKMLRQLKEGDFYRAQLGLGHAYSRAKVKFNVNRSDNMIIQAINLLDQLDKDVNTFSMRVREWYGWHFPELVKVVNDNYQYARCCKLIGNKANLTEEALPELEAILNQDAIKAKQVISAANASMGTDLSEIDFTNIEAFADRVISLTEYRTRLHGYLVSKMHQVAPNLSALIGEMVGARLISHAGSLTNLCKYPASTVQILGAEKALFRALKTRGNTPKYGLIYHSTFIGRAATKNKGRISRILANKCSIASRIDCFLEKPTSKYGEVLKAQVEERLKFYEDGTTPRKNTDVMSGVVKELGDLEDEETPAAEKRKSSDADGEKKKKKKKSKDADADEESEKPKKKKKKSKGDDDE</sequence>
<dbReference type="InterPro" id="IPR012976">
    <property type="entry name" value="NOSIC"/>
</dbReference>
<reference evidence="10 11" key="1">
    <citation type="journal article" date="2019" name="Sci. Rep.">
        <title>Comparative genomics of chytrid fungi reveal insights into the obligate biotrophic and pathogenic lifestyle of Synchytrium endobioticum.</title>
        <authorList>
            <person name="van de Vossenberg B.T.L.H."/>
            <person name="Warris S."/>
            <person name="Nguyen H.D.T."/>
            <person name="van Gent-Pelzer M.P.E."/>
            <person name="Joly D.L."/>
            <person name="van de Geest H.C."/>
            <person name="Bonants P.J.M."/>
            <person name="Smith D.S."/>
            <person name="Levesque C.A."/>
            <person name="van der Lee T.A.J."/>
        </authorList>
    </citation>
    <scope>NUCLEOTIDE SEQUENCE [LARGE SCALE GENOMIC DNA]</scope>
    <source>
        <strain evidence="10 11">CBS 675.73</strain>
    </source>
</reference>
<feature type="compositionally biased region" description="Basic and acidic residues" evidence="7">
    <location>
        <begin position="983"/>
        <end position="996"/>
    </location>
</feature>
<evidence type="ECO:0000256" key="4">
    <source>
        <dbReference type="ARBA" id="ARBA00023242"/>
    </source>
</evidence>
<dbReference type="AlphaFoldDB" id="A0A507FMH4"/>
<gene>
    <name evidence="10" type="ORF">CcCBS67573_g01097</name>
</gene>
<dbReference type="InterPro" id="IPR002687">
    <property type="entry name" value="Nop_dom"/>
</dbReference>
<keyword evidence="4" id="KW-0539">Nucleus</keyword>
<comment type="subcellular location">
    <subcellularLocation>
        <location evidence="1">Nucleus</location>
        <location evidence="1">Nucleolus</location>
    </subcellularLocation>
</comment>
<proteinExistence type="inferred from homology"/>
<dbReference type="InterPro" id="IPR054549">
    <property type="entry name" value="UVB_sens_RUS_dom"/>
</dbReference>
<dbReference type="Gene3D" id="1.10.246.90">
    <property type="entry name" value="Nop domain"/>
    <property type="match status" value="1"/>
</dbReference>
<dbReference type="Gene3D" id="1.10.287.4070">
    <property type="match status" value="1"/>
</dbReference>
<evidence type="ECO:0000256" key="5">
    <source>
        <dbReference type="ARBA" id="ARBA00040742"/>
    </source>
</evidence>
<dbReference type="InterPro" id="IPR045056">
    <property type="entry name" value="Nop56/Nop58"/>
</dbReference>
<evidence type="ECO:0000313" key="10">
    <source>
        <dbReference type="EMBL" id="TPX77609.1"/>
    </source>
</evidence>
<dbReference type="InterPro" id="IPR055412">
    <property type="entry name" value="UVB_sens_C"/>
</dbReference>
<evidence type="ECO:0000256" key="7">
    <source>
        <dbReference type="SAM" id="MobiDB-lite"/>
    </source>
</evidence>
<comment type="similarity">
    <text evidence="2">Belongs to the NOP5/NOP56 family.</text>
</comment>
<dbReference type="Pfam" id="PF04884">
    <property type="entry name" value="UVB_sens_prot"/>
    <property type="match status" value="1"/>
</dbReference>
<accession>A0A507FMH4</accession>
<dbReference type="Pfam" id="PF24160">
    <property type="entry name" value="UVB_sens_C"/>
    <property type="match status" value="1"/>
</dbReference>
<organism evidence="10 11">
    <name type="scientific">Chytriomyces confervae</name>
    <dbReference type="NCBI Taxonomy" id="246404"/>
    <lineage>
        <taxon>Eukaryota</taxon>
        <taxon>Fungi</taxon>
        <taxon>Fungi incertae sedis</taxon>
        <taxon>Chytridiomycota</taxon>
        <taxon>Chytridiomycota incertae sedis</taxon>
        <taxon>Chytridiomycetes</taxon>
        <taxon>Chytridiales</taxon>
        <taxon>Chytriomycetaceae</taxon>
        <taxon>Chytriomyces</taxon>
    </lineage>
</organism>